<dbReference type="InterPro" id="IPR021127">
    <property type="entry name" value="CRISPR_associated_Cas2"/>
</dbReference>
<reference evidence="9" key="1">
    <citation type="submission" date="2017-09" db="EMBL/GenBank/DDBJ databases">
        <title>Depth-based differentiation of microbial function through sediment-hosted aquifers and enrichment of novel symbionts in the deep terrestrial subsurface.</title>
        <authorList>
            <person name="Probst A.J."/>
            <person name="Ladd B."/>
            <person name="Jarett J.K."/>
            <person name="Geller-Mcgrath D.E."/>
            <person name="Sieber C.M.K."/>
            <person name="Emerson J.B."/>
            <person name="Anantharaman K."/>
            <person name="Thomas B.C."/>
            <person name="Malmstrom R."/>
            <person name="Stieglmeier M."/>
            <person name="Klingl A."/>
            <person name="Woyke T."/>
            <person name="Ryan C.M."/>
            <person name="Banfield J.F."/>
        </authorList>
    </citation>
    <scope>NUCLEOTIDE SEQUENCE [LARGE SCALE GENOMIC DNA]</scope>
</reference>
<dbReference type="GO" id="GO:0004521">
    <property type="term" value="F:RNA endonuclease activity"/>
    <property type="evidence" value="ECO:0007669"/>
    <property type="project" value="InterPro"/>
</dbReference>
<dbReference type="InterPro" id="IPR048846">
    <property type="entry name" value="PaaX-like_central"/>
</dbReference>
<organism evidence="8 9">
    <name type="scientific">Candidatus Portnoybacteria bacterium CG10_big_fil_rev_8_21_14_0_10_38_18</name>
    <dbReference type="NCBI Taxonomy" id="1974813"/>
    <lineage>
        <taxon>Bacteria</taxon>
        <taxon>Candidatus Portnoyibacteriota</taxon>
    </lineage>
</organism>
<keyword evidence="2" id="KW-0479">Metal-binding</keyword>
<evidence type="ECO:0000313" key="9">
    <source>
        <dbReference type="Proteomes" id="UP000231648"/>
    </source>
</evidence>
<accession>A0A2M8KC72</accession>
<evidence type="ECO:0000256" key="1">
    <source>
        <dbReference type="ARBA" id="ARBA00022722"/>
    </source>
</evidence>
<evidence type="ECO:0000256" key="6">
    <source>
        <dbReference type="ARBA" id="ARBA00023118"/>
    </source>
</evidence>
<feature type="domain" description="Transcriptional repressor PaaX-like central Cas2-like" evidence="7">
    <location>
        <begin position="122"/>
        <end position="191"/>
    </location>
</feature>
<comment type="caution">
    <text evidence="8">The sequence shown here is derived from an EMBL/GenBank/DDBJ whole genome shotgun (WGS) entry which is preliminary data.</text>
</comment>
<dbReference type="Gene3D" id="3.30.70.2650">
    <property type="match status" value="1"/>
</dbReference>
<keyword evidence="6" id="KW-0051">Antiviral defense</keyword>
<dbReference type="SUPFAM" id="SSF143430">
    <property type="entry name" value="TTP0101/SSO1404-like"/>
    <property type="match status" value="1"/>
</dbReference>
<keyword evidence="4" id="KW-0378">Hydrolase</keyword>
<evidence type="ECO:0000313" key="8">
    <source>
        <dbReference type="EMBL" id="PJE57518.1"/>
    </source>
</evidence>
<evidence type="ECO:0000256" key="4">
    <source>
        <dbReference type="ARBA" id="ARBA00022801"/>
    </source>
</evidence>
<evidence type="ECO:0000256" key="3">
    <source>
        <dbReference type="ARBA" id="ARBA00022759"/>
    </source>
</evidence>
<name>A0A2M8KC72_9BACT</name>
<dbReference type="Proteomes" id="UP000231648">
    <property type="component" value="Unassembled WGS sequence"/>
</dbReference>
<keyword evidence="3 8" id="KW-0255">Endonuclease</keyword>
<sequence>MRIKLPFTEKFLWDLYNFINKTGNITGKIVNEMIPEYGHHKSKAISVLMFPNFCIFRDKWEDRYKIKKRKNKNYFYKLIYDLKQRGYLKSLKVRNNSAIMITPRGIKKIFTTSIKLVDRKPRKDGKWQMILFDIPESKRRDRDLFRKALKYLGYKSLQKSIWVCEYDIEEKTKDLIKRYHIEPWVELLLVNKIGLE</sequence>
<proteinExistence type="predicted"/>
<dbReference type="EMBL" id="PFDX01000015">
    <property type="protein sequence ID" value="PJE57518.1"/>
    <property type="molecule type" value="Genomic_DNA"/>
</dbReference>
<dbReference type="GO" id="GO:0043571">
    <property type="term" value="P:maintenance of CRISPR repeat elements"/>
    <property type="evidence" value="ECO:0007669"/>
    <property type="project" value="InterPro"/>
</dbReference>
<keyword evidence="1" id="KW-0540">Nuclease</keyword>
<evidence type="ECO:0000256" key="5">
    <source>
        <dbReference type="ARBA" id="ARBA00022842"/>
    </source>
</evidence>
<evidence type="ECO:0000259" key="7">
    <source>
        <dbReference type="Pfam" id="PF20803"/>
    </source>
</evidence>
<keyword evidence="5" id="KW-0460">Magnesium</keyword>
<gene>
    <name evidence="8" type="primary">cas2</name>
    <name evidence="8" type="ORF">COU82_01510</name>
</gene>
<dbReference type="NCBIfam" id="TIGR01573">
    <property type="entry name" value="cas2"/>
    <property type="match status" value="1"/>
</dbReference>
<dbReference type="AlphaFoldDB" id="A0A2M8KC72"/>
<dbReference type="Pfam" id="PF20803">
    <property type="entry name" value="PaaX_M"/>
    <property type="match status" value="1"/>
</dbReference>
<protein>
    <submittedName>
        <fullName evidence="8">CRISPR-associated endonuclease Cas2</fullName>
    </submittedName>
</protein>
<evidence type="ECO:0000256" key="2">
    <source>
        <dbReference type="ARBA" id="ARBA00022723"/>
    </source>
</evidence>